<dbReference type="RefSeq" id="WP_096712614.1">
    <property type="nucleotide sequence ID" value="NZ_OBDR01000008.1"/>
</dbReference>
<keyword evidence="4" id="KW-1185">Reference proteome</keyword>
<dbReference type="OrthoDB" id="120937at2157"/>
<reference evidence="4" key="1">
    <citation type="submission" date="2017-09" db="EMBL/GenBank/DDBJ databases">
        <authorList>
            <person name="Varghese N."/>
            <person name="Submissions S."/>
        </authorList>
    </citation>
    <scope>NUCLEOTIDE SEQUENCE [LARGE SCALE GENOMIC DNA]</scope>
    <source>
        <strain evidence="4">WG-1MB</strain>
    </source>
</reference>
<dbReference type="EMBL" id="OBDR01000008">
    <property type="protein sequence ID" value="SNY18252.1"/>
    <property type="molecule type" value="Genomic_DNA"/>
</dbReference>
<dbReference type="CDD" id="cd12797">
    <property type="entry name" value="M23_peptidase"/>
    <property type="match status" value="1"/>
</dbReference>
<dbReference type="Proteomes" id="UP000295404">
    <property type="component" value="Unassembled WGS sequence"/>
</dbReference>
<accession>A0A285G3S8</accession>
<dbReference type="EMBL" id="SMMS01000001">
    <property type="protein sequence ID" value="TCL12011.1"/>
    <property type="molecule type" value="Genomic_DNA"/>
</dbReference>
<evidence type="ECO:0000313" key="5">
    <source>
        <dbReference type="Proteomes" id="UP000295404"/>
    </source>
</evidence>
<dbReference type="InterPro" id="IPR050570">
    <property type="entry name" value="Cell_wall_metabolism_enzyme"/>
</dbReference>
<dbReference type="Pfam" id="PF01551">
    <property type="entry name" value="Peptidase_M23"/>
    <property type="match status" value="1"/>
</dbReference>
<dbReference type="Proteomes" id="UP000217726">
    <property type="component" value="Unassembled WGS sequence"/>
</dbReference>
<evidence type="ECO:0000313" key="3">
    <source>
        <dbReference type="EMBL" id="TCL12011.1"/>
    </source>
</evidence>
<reference evidence="3 5" key="3">
    <citation type="submission" date="2019-03" db="EMBL/GenBank/DDBJ databases">
        <title>Subsurface microbial communities from deep shales in Ohio and West Virginia, USA.</title>
        <authorList>
            <person name="Wrighton K."/>
        </authorList>
    </citation>
    <scope>NUCLEOTIDE SEQUENCE [LARGE SCALE GENOMIC DNA]</scope>
    <source>
        <strain evidence="3 5">WG1_MB</strain>
    </source>
</reference>
<sequence length="179" mass="20492">METGNEKNCALQVPVHIPADGESGCFWEDRKDRHHCGIDLYAEKGTPVFAIEEGEVVEIEIMTSSSMIEYWNETYHLIVRGNSGKYYKYGEMGMTIPEKGSRVKKYDRIGKVGQVLNPEMIDSTSPRYIQALKEKNPAMLHLEIWEKYPVTDNKLYLGGNWFGSKKPPGLLNPLHYLHK</sequence>
<evidence type="ECO:0000259" key="1">
    <source>
        <dbReference type="Pfam" id="PF01551"/>
    </source>
</evidence>
<dbReference type="Gene3D" id="2.70.70.10">
    <property type="entry name" value="Glucose Permease (Domain IIA)"/>
    <property type="match status" value="1"/>
</dbReference>
<protein>
    <submittedName>
        <fullName evidence="3">Peptidase M23-like protein</fullName>
    </submittedName>
    <submittedName>
        <fullName evidence="2">Peptidase family M23</fullName>
    </submittedName>
</protein>
<evidence type="ECO:0000313" key="2">
    <source>
        <dbReference type="EMBL" id="SNY18252.1"/>
    </source>
</evidence>
<dbReference type="InterPro" id="IPR016047">
    <property type="entry name" value="M23ase_b-sheet_dom"/>
</dbReference>
<organism evidence="2 4">
    <name type="scientific">Methanohalophilus euhalobius</name>
    <dbReference type="NCBI Taxonomy" id="51203"/>
    <lineage>
        <taxon>Archaea</taxon>
        <taxon>Methanobacteriati</taxon>
        <taxon>Methanobacteriota</taxon>
        <taxon>Stenosarchaea group</taxon>
        <taxon>Methanomicrobia</taxon>
        <taxon>Methanosarcinales</taxon>
        <taxon>Methanosarcinaceae</taxon>
        <taxon>Methanohalophilus</taxon>
    </lineage>
</organism>
<proteinExistence type="predicted"/>
<dbReference type="InterPro" id="IPR011055">
    <property type="entry name" value="Dup_hybrid_motif"/>
</dbReference>
<evidence type="ECO:0000313" key="4">
    <source>
        <dbReference type="Proteomes" id="UP000217726"/>
    </source>
</evidence>
<name>A0A285G3S8_9EURY</name>
<dbReference type="SUPFAM" id="SSF51261">
    <property type="entry name" value="Duplicated hybrid motif"/>
    <property type="match status" value="1"/>
</dbReference>
<gene>
    <name evidence="3" type="ORF">C7960_1221</name>
    <name evidence="2" type="ORF">SAMN06295989_10819</name>
</gene>
<dbReference type="PANTHER" id="PTHR21666:SF285">
    <property type="entry name" value="M23 FAMILY METALLOPEPTIDASE"/>
    <property type="match status" value="1"/>
</dbReference>
<dbReference type="GO" id="GO:0004222">
    <property type="term" value="F:metalloendopeptidase activity"/>
    <property type="evidence" value="ECO:0007669"/>
    <property type="project" value="TreeGrafter"/>
</dbReference>
<reference evidence="2" key="2">
    <citation type="submission" date="2017-09" db="EMBL/GenBank/DDBJ databases">
        <authorList>
            <person name="Ehlers B."/>
            <person name="Leendertz F.H."/>
        </authorList>
    </citation>
    <scope>NUCLEOTIDE SEQUENCE [LARGE SCALE GENOMIC DNA]</scope>
    <source>
        <strain evidence="2">WG-1MB</strain>
    </source>
</reference>
<dbReference type="PANTHER" id="PTHR21666">
    <property type="entry name" value="PEPTIDASE-RELATED"/>
    <property type="match status" value="1"/>
</dbReference>
<feature type="domain" description="M23ase beta-sheet core" evidence="1">
    <location>
        <begin position="34"/>
        <end position="115"/>
    </location>
</feature>
<dbReference type="AlphaFoldDB" id="A0A285G3S8"/>